<sequence length="185" mass="20095">MSTRQVPLYYYSSASGMVRLFAERVCADSGRQALDLGERAVRRSVPDGPWVLITPSYKTGNPDNDTIPEAVRRFLADPVTRRRLAGVIGSGNRNFGRHYQAAARQIAAASGRPMLLEVELQGTRWDVEDARRLLGELDATLAQRVVADPDPAGQRRAGHQDHEGHEPSPDRSSGAHPPAGAAHPG</sequence>
<feature type="compositionally biased region" description="Low complexity" evidence="1">
    <location>
        <begin position="174"/>
        <end position="185"/>
    </location>
</feature>
<name>A0A4Q7M5N1_9MICO</name>
<dbReference type="InterPro" id="IPR029039">
    <property type="entry name" value="Flavoprotein-like_sf"/>
</dbReference>
<organism evidence="2 3">
    <name type="scientific">Xylanimonas ulmi</name>
    <dbReference type="NCBI Taxonomy" id="228973"/>
    <lineage>
        <taxon>Bacteria</taxon>
        <taxon>Bacillati</taxon>
        <taxon>Actinomycetota</taxon>
        <taxon>Actinomycetes</taxon>
        <taxon>Micrococcales</taxon>
        <taxon>Promicromonosporaceae</taxon>
        <taxon>Xylanimonas</taxon>
    </lineage>
</organism>
<reference evidence="2 3" key="1">
    <citation type="submission" date="2019-02" db="EMBL/GenBank/DDBJ databases">
        <title>Sequencing the genomes of 1000 actinobacteria strains.</title>
        <authorList>
            <person name="Klenk H.-P."/>
        </authorList>
    </citation>
    <scope>NUCLEOTIDE SEQUENCE [LARGE SCALE GENOMIC DNA]</scope>
    <source>
        <strain evidence="2 3">DSM 16932</strain>
    </source>
</reference>
<proteinExistence type="predicted"/>
<dbReference type="NCBIfam" id="TIGR00333">
    <property type="entry name" value="nrdI"/>
    <property type="match status" value="1"/>
</dbReference>
<gene>
    <name evidence="2" type="ORF">EV386_2685</name>
</gene>
<evidence type="ECO:0000256" key="1">
    <source>
        <dbReference type="SAM" id="MobiDB-lite"/>
    </source>
</evidence>
<feature type="compositionally biased region" description="Basic and acidic residues" evidence="1">
    <location>
        <begin position="158"/>
        <end position="169"/>
    </location>
</feature>
<comment type="caution">
    <text evidence="2">The sequence shown here is derived from an EMBL/GenBank/DDBJ whole genome shotgun (WGS) entry which is preliminary data.</text>
</comment>
<dbReference type="PANTHER" id="PTHR37297">
    <property type="entry name" value="PROTEIN NRDI"/>
    <property type="match status" value="1"/>
</dbReference>
<evidence type="ECO:0000313" key="3">
    <source>
        <dbReference type="Proteomes" id="UP000293852"/>
    </source>
</evidence>
<keyword evidence="3" id="KW-1185">Reference proteome</keyword>
<dbReference type="EMBL" id="SGWX01000001">
    <property type="protein sequence ID" value="RZS62353.1"/>
    <property type="molecule type" value="Genomic_DNA"/>
</dbReference>
<protein>
    <submittedName>
        <fullName evidence="2">Protein involved in ribonucleotide reduction</fullName>
    </submittedName>
</protein>
<evidence type="ECO:0000313" key="2">
    <source>
        <dbReference type="EMBL" id="RZS62353.1"/>
    </source>
</evidence>
<feature type="region of interest" description="Disordered" evidence="1">
    <location>
        <begin position="144"/>
        <end position="185"/>
    </location>
</feature>
<accession>A0A4Q7M5N1</accession>
<dbReference type="RefSeq" id="WP_242607962.1">
    <property type="nucleotide sequence ID" value="NZ_SGWX01000001.1"/>
</dbReference>
<dbReference type="Proteomes" id="UP000293852">
    <property type="component" value="Unassembled WGS sequence"/>
</dbReference>
<dbReference type="SUPFAM" id="SSF52218">
    <property type="entry name" value="Flavoproteins"/>
    <property type="match status" value="1"/>
</dbReference>
<dbReference type="GO" id="GO:0010181">
    <property type="term" value="F:FMN binding"/>
    <property type="evidence" value="ECO:0007669"/>
    <property type="project" value="InterPro"/>
</dbReference>
<dbReference type="Pfam" id="PF07972">
    <property type="entry name" value="Flavodoxin_NdrI"/>
    <property type="match status" value="1"/>
</dbReference>
<dbReference type="Gene3D" id="3.40.50.360">
    <property type="match status" value="1"/>
</dbReference>
<dbReference type="InterPro" id="IPR004465">
    <property type="entry name" value="RNR_NrdI"/>
</dbReference>
<dbReference type="AlphaFoldDB" id="A0A4Q7M5N1"/>
<dbReference type="PANTHER" id="PTHR37297:SF1">
    <property type="entry name" value="PROTEIN NRDI"/>
    <property type="match status" value="1"/>
</dbReference>